<feature type="region of interest" description="Disordered" evidence="1">
    <location>
        <begin position="1"/>
        <end position="106"/>
    </location>
</feature>
<sequence>MTSPNETDSVVTPLKPDGRGNQSPCQFVMQTDCGASPEAETSPRPTATATATATSTETETVAVAVAETETATSETSFEVEEEAESTRADEPTAGSGEGAGEAEKARGVRGCGEAGLGARPVEAGPSLLGCGPEARSLVGRRGAALASRLDASAGLATSTHSGAKGFEPRGPIRPDLVATETSPKVGVGNGLSGLAGQGQGLGVGVGLGLGMGMGQSLAGRRHAASATNPNAGKAFTLTLLSSCCARPFLPPCTTTHVCPSVCPSVIRSIRPHCASPKHDSRFSPAFIHHS</sequence>
<feature type="compositionally biased region" description="Low complexity" evidence="1">
    <location>
        <begin position="38"/>
        <end position="76"/>
    </location>
</feature>
<evidence type="ECO:0000313" key="3">
    <source>
        <dbReference type="Proteomes" id="UP000784294"/>
    </source>
</evidence>
<evidence type="ECO:0000256" key="1">
    <source>
        <dbReference type="SAM" id="MobiDB-lite"/>
    </source>
</evidence>
<evidence type="ECO:0000313" key="2">
    <source>
        <dbReference type="EMBL" id="VEL29047.1"/>
    </source>
</evidence>
<organism evidence="2 3">
    <name type="scientific">Protopolystoma xenopodis</name>
    <dbReference type="NCBI Taxonomy" id="117903"/>
    <lineage>
        <taxon>Eukaryota</taxon>
        <taxon>Metazoa</taxon>
        <taxon>Spiralia</taxon>
        <taxon>Lophotrochozoa</taxon>
        <taxon>Platyhelminthes</taxon>
        <taxon>Monogenea</taxon>
        <taxon>Polyopisthocotylea</taxon>
        <taxon>Polystomatidea</taxon>
        <taxon>Polystomatidae</taxon>
        <taxon>Protopolystoma</taxon>
    </lineage>
</organism>
<feature type="compositionally biased region" description="Polar residues" evidence="1">
    <location>
        <begin position="1"/>
        <end position="10"/>
    </location>
</feature>
<name>A0A448X622_9PLAT</name>
<keyword evidence="3" id="KW-1185">Reference proteome</keyword>
<proteinExistence type="predicted"/>
<accession>A0A448X622</accession>
<feature type="compositionally biased region" description="Polar residues" evidence="1">
    <location>
        <begin position="20"/>
        <end position="29"/>
    </location>
</feature>
<protein>
    <submittedName>
        <fullName evidence="2">Uncharacterized protein</fullName>
    </submittedName>
</protein>
<dbReference type="Proteomes" id="UP000784294">
    <property type="component" value="Unassembled WGS sequence"/>
</dbReference>
<reference evidence="2" key="1">
    <citation type="submission" date="2018-11" db="EMBL/GenBank/DDBJ databases">
        <authorList>
            <consortium name="Pathogen Informatics"/>
        </authorList>
    </citation>
    <scope>NUCLEOTIDE SEQUENCE</scope>
</reference>
<dbReference type="AlphaFoldDB" id="A0A448X622"/>
<gene>
    <name evidence="2" type="ORF">PXEA_LOCUS22487</name>
</gene>
<comment type="caution">
    <text evidence="2">The sequence shown here is derived from an EMBL/GenBank/DDBJ whole genome shotgun (WGS) entry which is preliminary data.</text>
</comment>
<dbReference type="EMBL" id="CAAALY010099862">
    <property type="protein sequence ID" value="VEL29047.1"/>
    <property type="molecule type" value="Genomic_DNA"/>
</dbReference>